<keyword evidence="3" id="KW-0808">Transferase</keyword>
<evidence type="ECO:0000259" key="13">
    <source>
        <dbReference type="SMART" id="SM00382"/>
    </source>
</evidence>
<organism evidence="14 15">
    <name type="scientific">Corynebacterium zhongnanshanii</name>
    <dbReference type="NCBI Taxonomy" id="2768834"/>
    <lineage>
        <taxon>Bacteria</taxon>
        <taxon>Bacillati</taxon>
        <taxon>Actinomycetota</taxon>
        <taxon>Actinomycetes</taxon>
        <taxon>Mycobacteriales</taxon>
        <taxon>Corynebacteriaceae</taxon>
        <taxon>Corynebacterium</taxon>
    </lineage>
</organism>
<keyword evidence="4" id="KW-0548">Nucleotidyltransferase</keyword>
<dbReference type="InterPro" id="IPR045085">
    <property type="entry name" value="HLD_clamp_pol_III_gamma_tau"/>
</dbReference>
<dbReference type="NCBIfam" id="NF005846">
    <property type="entry name" value="PRK07764.1-6"/>
    <property type="match status" value="1"/>
</dbReference>
<evidence type="ECO:0000256" key="10">
    <source>
        <dbReference type="ARBA" id="ARBA00022932"/>
    </source>
</evidence>
<dbReference type="Gene3D" id="3.40.50.300">
    <property type="entry name" value="P-loop containing nucleotide triphosphate hydrolases"/>
    <property type="match status" value="1"/>
</dbReference>
<feature type="compositionally biased region" description="Basic and acidic residues" evidence="12">
    <location>
        <begin position="671"/>
        <end position="693"/>
    </location>
</feature>
<dbReference type="InterPro" id="IPR003593">
    <property type="entry name" value="AAA+_ATPase"/>
</dbReference>
<reference evidence="14 15" key="1">
    <citation type="submission" date="2019-10" db="EMBL/GenBank/DDBJ databases">
        <title>Corynebacterium sp novel species isolated from the respiratory tract of Marmot.</title>
        <authorList>
            <person name="Zhang G."/>
        </authorList>
    </citation>
    <scope>NUCLEOTIDE SEQUENCE [LARGE SCALE GENOMIC DNA]</scope>
    <source>
        <strain evidence="14 15">336</strain>
    </source>
</reference>
<keyword evidence="8" id="KW-0862">Zinc</keyword>
<keyword evidence="6" id="KW-0479">Metal-binding</keyword>
<dbReference type="CDD" id="cd18137">
    <property type="entry name" value="HLD_clamp_pol_III_gamma_tau"/>
    <property type="match status" value="1"/>
</dbReference>
<dbReference type="Pfam" id="PF12169">
    <property type="entry name" value="DNA_pol3_gamma3"/>
    <property type="match status" value="1"/>
</dbReference>
<evidence type="ECO:0000256" key="4">
    <source>
        <dbReference type="ARBA" id="ARBA00022695"/>
    </source>
</evidence>
<feature type="region of interest" description="Disordered" evidence="12">
    <location>
        <begin position="610"/>
        <end position="807"/>
    </location>
</feature>
<dbReference type="Gene3D" id="1.10.8.60">
    <property type="match status" value="1"/>
</dbReference>
<feature type="compositionally biased region" description="Low complexity" evidence="12">
    <location>
        <begin position="487"/>
        <end position="510"/>
    </location>
</feature>
<dbReference type="EC" id="2.7.7.7" evidence="2"/>
<keyword evidence="5" id="KW-0235">DNA replication</keyword>
<protein>
    <recommendedName>
        <fullName evidence="2">DNA-directed DNA polymerase</fullName>
        <ecNumber evidence="2">2.7.7.7</ecNumber>
    </recommendedName>
</protein>
<evidence type="ECO:0000256" key="3">
    <source>
        <dbReference type="ARBA" id="ARBA00022679"/>
    </source>
</evidence>
<dbReference type="PANTHER" id="PTHR11669:SF0">
    <property type="entry name" value="PROTEIN STICHEL-LIKE 2"/>
    <property type="match status" value="1"/>
</dbReference>
<dbReference type="Pfam" id="PF22608">
    <property type="entry name" value="DNAX_ATPase_lid"/>
    <property type="match status" value="1"/>
</dbReference>
<dbReference type="RefSeq" id="WP_151844788.1">
    <property type="nucleotide sequence ID" value="NZ_WBZJ01000004.1"/>
</dbReference>
<keyword evidence="7" id="KW-0547">Nucleotide-binding</keyword>
<feature type="compositionally biased region" description="Polar residues" evidence="12">
    <location>
        <begin position="421"/>
        <end position="454"/>
    </location>
</feature>
<dbReference type="SUPFAM" id="SSF52540">
    <property type="entry name" value="P-loop containing nucleoside triphosphate hydrolases"/>
    <property type="match status" value="1"/>
</dbReference>
<comment type="similarity">
    <text evidence="1">Belongs to the DnaX/STICHEL family.</text>
</comment>
<evidence type="ECO:0000313" key="14">
    <source>
        <dbReference type="EMBL" id="KAB3519134.1"/>
    </source>
</evidence>
<evidence type="ECO:0000256" key="2">
    <source>
        <dbReference type="ARBA" id="ARBA00012417"/>
    </source>
</evidence>
<dbReference type="CDD" id="cd00009">
    <property type="entry name" value="AAA"/>
    <property type="match status" value="1"/>
</dbReference>
<evidence type="ECO:0000256" key="5">
    <source>
        <dbReference type="ARBA" id="ARBA00022705"/>
    </source>
</evidence>
<dbReference type="InterPro" id="IPR012763">
    <property type="entry name" value="DNA_pol_III_sug/sutau_N"/>
</dbReference>
<dbReference type="Gene3D" id="1.20.272.10">
    <property type="match status" value="1"/>
</dbReference>
<feature type="compositionally biased region" description="Low complexity" evidence="12">
    <location>
        <begin position="622"/>
        <end position="644"/>
    </location>
</feature>
<dbReference type="NCBIfam" id="NF005844">
    <property type="entry name" value="PRK07764.1-3"/>
    <property type="match status" value="1"/>
</dbReference>
<feature type="compositionally biased region" description="Polar residues" evidence="12">
    <location>
        <begin position="695"/>
        <end position="716"/>
    </location>
</feature>
<proteinExistence type="inferred from homology"/>
<feature type="region of interest" description="Disordered" evidence="12">
    <location>
        <begin position="385"/>
        <end position="527"/>
    </location>
</feature>
<dbReference type="SMART" id="SM00382">
    <property type="entry name" value="AAA"/>
    <property type="match status" value="1"/>
</dbReference>
<evidence type="ECO:0000256" key="8">
    <source>
        <dbReference type="ARBA" id="ARBA00022833"/>
    </source>
</evidence>
<dbReference type="EMBL" id="WBZJ01000004">
    <property type="protein sequence ID" value="KAB3519134.1"/>
    <property type="molecule type" value="Genomic_DNA"/>
</dbReference>
<name>A0ABQ6VBL4_9CORY</name>
<dbReference type="NCBIfam" id="TIGR02397">
    <property type="entry name" value="dnaX_nterm"/>
    <property type="match status" value="1"/>
</dbReference>
<comment type="catalytic activity">
    <reaction evidence="11">
        <text>DNA(n) + a 2'-deoxyribonucleoside 5'-triphosphate = DNA(n+1) + diphosphate</text>
        <dbReference type="Rhea" id="RHEA:22508"/>
        <dbReference type="Rhea" id="RHEA-COMP:17339"/>
        <dbReference type="Rhea" id="RHEA-COMP:17340"/>
        <dbReference type="ChEBI" id="CHEBI:33019"/>
        <dbReference type="ChEBI" id="CHEBI:61560"/>
        <dbReference type="ChEBI" id="CHEBI:173112"/>
        <dbReference type="EC" id="2.7.7.7"/>
    </reaction>
</comment>
<evidence type="ECO:0000256" key="9">
    <source>
        <dbReference type="ARBA" id="ARBA00022840"/>
    </source>
</evidence>
<evidence type="ECO:0000256" key="6">
    <source>
        <dbReference type="ARBA" id="ARBA00022723"/>
    </source>
</evidence>
<dbReference type="InterPro" id="IPR027417">
    <property type="entry name" value="P-loop_NTPase"/>
</dbReference>
<dbReference type="Pfam" id="PF13177">
    <property type="entry name" value="DNA_pol3_delta2"/>
    <property type="match status" value="1"/>
</dbReference>
<evidence type="ECO:0000256" key="12">
    <source>
        <dbReference type="SAM" id="MobiDB-lite"/>
    </source>
</evidence>
<dbReference type="SUPFAM" id="SSF48019">
    <property type="entry name" value="post-AAA+ oligomerization domain-like"/>
    <property type="match status" value="1"/>
</dbReference>
<dbReference type="PANTHER" id="PTHR11669">
    <property type="entry name" value="REPLICATION FACTOR C / DNA POLYMERASE III GAMMA-TAU SUBUNIT"/>
    <property type="match status" value="1"/>
</dbReference>
<dbReference type="Proteomes" id="UP000436181">
    <property type="component" value="Unassembled WGS sequence"/>
</dbReference>
<sequence length="822" mass="88145">MALYRKYRPSSFSEVVGQEHVTEPLSIALDNGRINHAYLFSGPRGCGKTSSARILARSLNCVQGPTSTPCGVCDSCVALAPGGAGHIDVVEMDAATHNGVDDMRELRESAYFAPAESRYRVIILDEAHMITHQAFNALLKIVEEPPEHLIFIFATTEPEKLLTTIRSRTHNYPFRLLTPPDMRSLLSRVMEDEGVPVEDAVYPLVVRAGGGSPRDSLSIMDQLLAGSGPEGVTYQRALGLLGVTDASLIDRAVEAVAQQDQSGLFTVVDDVIEAGYDPRRFTEDLLDRFRDLMIIQSVPDAYARGLVNVPKETQDGLTAQADALGQATLTRCASLVNESLAQMKGATAPRLLLEILCARIALPGAGMTVEALAQRVEALESGAGVAPGGGAGARAAGAGASAGGREGSRRFERPSRRRAQSEASGSVTGTGPQEMPQVTAQEAPQATQQDSSQDANEDPKVSEARRAREIMDRNRRSRRPEPQGSSVPEPQDSPVQEPQPQEPKVPQQSPAQPTSEQPTAKPESSQDYAALWQSTLAALKEDSLDVWIAARSATARAEQSIAGELHVDHSTLALARYISSDAAQQAFQRALQSQNNSDLRVVAFVGGTRVEPANGGESSGKAEPAPEQAQQQAPAAQQASAQTQGETPAPEQTSEQAPDPAPSSRPLSALERARAMAESHAKRPSEQARDRLKNRQQNSASSASGEDAQGDQQPQSGWRARMKKAQEKVEYNRANGFGDVPLPDEPPADPDYDDAAFNAAPPEYGASASGENNISKAEQAREQEEQHYVEELDKGTGQADHRRPLEVASEMVETYLGGTRVT</sequence>
<comment type="caution">
    <text evidence="14">The sequence shown here is derived from an EMBL/GenBank/DDBJ whole genome shotgun (WGS) entry which is preliminary data.</text>
</comment>
<evidence type="ECO:0000256" key="11">
    <source>
        <dbReference type="ARBA" id="ARBA00049244"/>
    </source>
</evidence>
<gene>
    <name evidence="14" type="ORF">F8377_08980</name>
</gene>
<accession>A0ABQ6VBL4</accession>
<dbReference type="InterPro" id="IPR022754">
    <property type="entry name" value="DNA_pol_III_gamma-3"/>
</dbReference>
<evidence type="ECO:0000256" key="1">
    <source>
        <dbReference type="ARBA" id="ARBA00006360"/>
    </source>
</evidence>
<keyword evidence="10" id="KW-0239">DNA-directed DNA polymerase</keyword>
<feature type="compositionally biased region" description="Basic and acidic residues" evidence="12">
    <location>
        <begin position="778"/>
        <end position="805"/>
    </location>
</feature>
<feature type="domain" description="AAA+ ATPase" evidence="13">
    <location>
        <begin position="34"/>
        <end position="177"/>
    </location>
</feature>
<feature type="compositionally biased region" description="Basic and acidic residues" evidence="12">
    <location>
        <begin position="457"/>
        <end position="474"/>
    </location>
</feature>
<dbReference type="InterPro" id="IPR050238">
    <property type="entry name" value="DNA_Rep/Repair_Clamp_Loader"/>
</dbReference>
<feature type="compositionally biased region" description="Polar residues" evidence="12">
    <location>
        <begin position="511"/>
        <end position="527"/>
    </location>
</feature>
<keyword evidence="9" id="KW-0067">ATP-binding</keyword>
<keyword evidence="15" id="KW-1185">Reference proteome</keyword>
<evidence type="ECO:0000313" key="15">
    <source>
        <dbReference type="Proteomes" id="UP000436181"/>
    </source>
</evidence>
<dbReference type="InterPro" id="IPR008921">
    <property type="entry name" value="DNA_pol3_clamp-load_cplx_C"/>
</dbReference>
<evidence type="ECO:0000256" key="7">
    <source>
        <dbReference type="ARBA" id="ARBA00022741"/>
    </source>
</evidence>